<dbReference type="InterPro" id="IPR007657">
    <property type="entry name" value="Glycosyltransferase_61"/>
</dbReference>
<dbReference type="Pfam" id="PF04577">
    <property type="entry name" value="Glyco_transf_61"/>
    <property type="match status" value="1"/>
</dbReference>
<name>A0A146LVI8_LYGHE</name>
<feature type="chain" id="PRO_5007527415" description="EGF domain-specific O-linked N-acetylglucosamine transferase" evidence="11">
    <location>
        <begin position="18"/>
        <end position="526"/>
    </location>
</feature>
<dbReference type="GO" id="GO:0097363">
    <property type="term" value="F:protein O-acetylglucosaminyltransferase activity"/>
    <property type="evidence" value="ECO:0007669"/>
    <property type="project" value="UniProtKB-EC"/>
</dbReference>
<comment type="catalytic activity">
    <reaction evidence="9">
        <text>L-seryl-[protein] + UDP-N-acetyl-alpha-D-glucosamine = 3-O-(N-acetyl-beta-D-glucosaminyl)-L-seryl-[protein] + UDP + H(+)</text>
        <dbReference type="Rhea" id="RHEA:48904"/>
        <dbReference type="Rhea" id="RHEA-COMP:9863"/>
        <dbReference type="Rhea" id="RHEA-COMP:12251"/>
        <dbReference type="ChEBI" id="CHEBI:15378"/>
        <dbReference type="ChEBI" id="CHEBI:29999"/>
        <dbReference type="ChEBI" id="CHEBI:57705"/>
        <dbReference type="ChEBI" id="CHEBI:58223"/>
        <dbReference type="ChEBI" id="CHEBI:90838"/>
        <dbReference type="EC" id="2.4.1.255"/>
    </reaction>
</comment>
<keyword evidence="4 11" id="KW-0732">Signal</keyword>
<evidence type="ECO:0000259" key="12">
    <source>
        <dbReference type="Pfam" id="PF04577"/>
    </source>
</evidence>
<keyword evidence="6" id="KW-0325">Glycoprotein</keyword>
<reference evidence="13" key="1">
    <citation type="journal article" date="2016" name="Gigascience">
        <title>De novo construction of an expanded transcriptome assembly for the western tarnished plant bug, Lygus hesperus.</title>
        <authorList>
            <person name="Tassone E.E."/>
            <person name="Geib S.M."/>
            <person name="Hall B."/>
            <person name="Fabrick J.A."/>
            <person name="Brent C.S."/>
            <person name="Hull J.J."/>
        </authorList>
    </citation>
    <scope>NUCLEOTIDE SEQUENCE</scope>
</reference>
<evidence type="ECO:0000256" key="10">
    <source>
        <dbReference type="ARBA" id="ARBA00049432"/>
    </source>
</evidence>
<keyword evidence="5" id="KW-0256">Endoplasmic reticulum</keyword>
<evidence type="ECO:0000256" key="11">
    <source>
        <dbReference type="SAM" id="SignalP"/>
    </source>
</evidence>
<gene>
    <name evidence="13" type="primary">aer61</name>
    <name evidence="13" type="ORF">g.76194</name>
</gene>
<evidence type="ECO:0000256" key="9">
    <source>
        <dbReference type="ARBA" id="ARBA00048317"/>
    </source>
</evidence>
<dbReference type="EC" id="2.4.1.255" evidence="1"/>
<evidence type="ECO:0000256" key="2">
    <source>
        <dbReference type="ARBA" id="ARBA00022676"/>
    </source>
</evidence>
<dbReference type="EMBL" id="GDHC01007933">
    <property type="protein sequence ID" value="JAQ10696.1"/>
    <property type="molecule type" value="Transcribed_RNA"/>
</dbReference>
<evidence type="ECO:0000256" key="5">
    <source>
        <dbReference type="ARBA" id="ARBA00022824"/>
    </source>
</evidence>
<evidence type="ECO:0000256" key="3">
    <source>
        <dbReference type="ARBA" id="ARBA00022679"/>
    </source>
</evidence>
<evidence type="ECO:0000256" key="8">
    <source>
        <dbReference type="ARBA" id="ARBA00042574"/>
    </source>
</evidence>
<evidence type="ECO:0000256" key="7">
    <source>
        <dbReference type="ARBA" id="ARBA00040944"/>
    </source>
</evidence>
<evidence type="ECO:0000256" key="1">
    <source>
        <dbReference type="ARBA" id="ARBA00011970"/>
    </source>
</evidence>
<dbReference type="InterPro" id="IPR049625">
    <property type="entry name" value="Glyco_transf_61_cat"/>
</dbReference>
<evidence type="ECO:0000313" key="13">
    <source>
        <dbReference type="EMBL" id="JAQ10696.1"/>
    </source>
</evidence>
<accession>A0A146LVI8</accession>
<keyword evidence="3 13" id="KW-0808">Transferase</keyword>
<evidence type="ECO:0000256" key="6">
    <source>
        <dbReference type="ARBA" id="ARBA00023180"/>
    </source>
</evidence>
<comment type="catalytic activity">
    <reaction evidence="10">
        <text>L-threonyl-[protein] + UDP-N-acetyl-alpha-D-glucosamine = 3-O-(N-acetyl-beta-D-glucosaminyl)-L-threonyl-[protein] + UDP + H(+)</text>
        <dbReference type="Rhea" id="RHEA:48908"/>
        <dbReference type="Rhea" id="RHEA-COMP:11060"/>
        <dbReference type="Rhea" id="RHEA-COMP:12252"/>
        <dbReference type="ChEBI" id="CHEBI:15378"/>
        <dbReference type="ChEBI" id="CHEBI:30013"/>
        <dbReference type="ChEBI" id="CHEBI:57705"/>
        <dbReference type="ChEBI" id="CHEBI:58223"/>
        <dbReference type="ChEBI" id="CHEBI:90840"/>
        <dbReference type="EC" id="2.4.1.255"/>
    </reaction>
</comment>
<dbReference type="AlphaFoldDB" id="A0A146LVI8"/>
<organism evidence="13">
    <name type="scientific">Lygus hesperus</name>
    <name type="common">Western plant bug</name>
    <dbReference type="NCBI Taxonomy" id="30085"/>
    <lineage>
        <taxon>Eukaryota</taxon>
        <taxon>Metazoa</taxon>
        <taxon>Ecdysozoa</taxon>
        <taxon>Arthropoda</taxon>
        <taxon>Hexapoda</taxon>
        <taxon>Insecta</taxon>
        <taxon>Pterygota</taxon>
        <taxon>Neoptera</taxon>
        <taxon>Paraneoptera</taxon>
        <taxon>Hemiptera</taxon>
        <taxon>Heteroptera</taxon>
        <taxon>Panheteroptera</taxon>
        <taxon>Cimicomorpha</taxon>
        <taxon>Miridae</taxon>
        <taxon>Mirini</taxon>
        <taxon>Lygus</taxon>
    </lineage>
</organism>
<dbReference type="GO" id="GO:0005788">
    <property type="term" value="C:endoplasmic reticulum lumen"/>
    <property type="evidence" value="ECO:0007669"/>
    <property type="project" value="TreeGrafter"/>
</dbReference>
<keyword evidence="2" id="KW-0328">Glycosyltransferase</keyword>
<sequence>MFFRLIIAIGYFGAANCGFWDELNLPEHHLPYFFNGFPKLRRQCLEDEVCPFRDILKESGGKKRCWGYEGGCTDEESFSRPVCPGHHRGWVSSKEDQVKTFFNQGDFGYIREQLREMAIMCEPTFREDSSLECSKHLRFCRGRNILLDFTGLTNRTELLRYKMDILSEGGVRGKCRLHKERLVEELDQISPLQSWGPEMRFFEESSKTIGTSDSSDVCDVIIEKPTFILKIDAAVNMYHHFCDFFNLYASQHLNSSHPSTFSTDVHIIIWETYRYNSNFKETFDVFTRHPLWDLNTFRGRKVCFSNIVFPLLPRMIFGLYYNTPIIWGCHGSGLFRAFSEHVLHRLRVPLHDPQPPGSTKLRLTLLSRESTYRNILNEDELLKGLRRNPNYEVQRVVFNSRVPFKKQLEVVRNTDVFIGIHGAGLTHLLFLPDWAAIFELYNCQDESCYLDLARLRGVKYVTWEKPDKVHPQDEGHHPEGGAHAKFTNYKFDVDEFLRLVSKAEKHVTEHQAYQSFLKGRRVKDEL</sequence>
<proteinExistence type="predicted"/>
<protein>
    <recommendedName>
        <fullName evidence="7">EGF domain-specific O-linked N-acetylglucosamine transferase</fullName>
        <ecNumber evidence="1">2.4.1.255</ecNumber>
    </recommendedName>
    <alternativeName>
        <fullName evidence="8">Extracellular O-linked N-acetylglucosamine transferase</fullName>
    </alternativeName>
</protein>
<feature type="signal peptide" evidence="11">
    <location>
        <begin position="1"/>
        <end position="17"/>
    </location>
</feature>
<dbReference type="PANTHER" id="PTHR20961:SF148">
    <property type="entry name" value="EGF DOMAIN-SPECIFIC O-LINKED N-ACETYLGLUCOSAMINE TRANSFERASE"/>
    <property type="match status" value="1"/>
</dbReference>
<dbReference type="PANTHER" id="PTHR20961">
    <property type="entry name" value="GLYCOSYLTRANSFERASE"/>
    <property type="match status" value="1"/>
</dbReference>
<feature type="domain" description="Glycosyltransferase 61 catalytic" evidence="12">
    <location>
        <begin position="360"/>
        <end position="437"/>
    </location>
</feature>
<evidence type="ECO:0000256" key="4">
    <source>
        <dbReference type="ARBA" id="ARBA00022729"/>
    </source>
</evidence>